<proteinExistence type="predicted"/>
<gene>
    <name evidence="2" type="ORF">B9Q17_01955</name>
</gene>
<dbReference type="InterPro" id="IPR036397">
    <property type="entry name" value="RNaseH_sf"/>
</dbReference>
<sequence>MPLTLLWTGARWAYLAVVIDLFSRKPVGWAMSLSPNTELVKKALTIAYESRGEPSEVMFHSEMTSLTK</sequence>
<accession>A0A7Z1DRN0</accession>
<evidence type="ECO:0000313" key="2">
    <source>
        <dbReference type="EMBL" id="OZC34755.1"/>
    </source>
</evidence>
<dbReference type="Proteomes" id="UP000216984">
    <property type="component" value="Unassembled WGS sequence"/>
</dbReference>
<dbReference type="InterPro" id="IPR012337">
    <property type="entry name" value="RNaseH-like_sf"/>
</dbReference>
<organism evidence="2 3">
    <name type="scientific">Marinobacter vinifirmus</name>
    <dbReference type="NCBI Taxonomy" id="355591"/>
    <lineage>
        <taxon>Bacteria</taxon>
        <taxon>Pseudomonadati</taxon>
        <taxon>Pseudomonadota</taxon>
        <taxon>Gammaproteobacteria</taxon>
        <taxon>Pseudomonadales</taxon>
        <taxon>Marinobacteraceae</taxon>
        <taxon>Marinobacter</taxon>
    </lineage>
</organism>
<evidence type="ECO:0000313" key="3">
    <source>
        <dbReference type="Proteomes" id="UP000216984"/>
    </source>
</evidence>
<dbReference type="EMBL" id="NEFY01000027">
    <property type="protein sequence ID" value="OZC34755.1"/>
    <property type="molecule type" value="Genomic_DNA"/>
</dbReference>
<comment type="caution">
    <text evidence="2">The sequence shown here is derived from an EMBL/GenBank/DDBJ whole genome shotgun (WGS) entry which is preliminary data.</text>
</comment>
<dbReference type="Gene3D" id="3.30.420.10">
    <property type="entry name" value="Ribonuclease H-like superfamily/Ribonuclease H"/>
    <property type="match status" value="1"/>
</dbReference>
<dbReference type="PANTHER" id="PTHR46889:SF4">
    <property type="entry name" value="TRANSPOSASE INSO FOR INSERTION SEQUENCE ELEMENT IS911B-RELATED"/>
    <property type="match status" value="1"/>
</dbReference>
<protein>
    <recommendedName>
        <fullName evidence="1">Integrase catalytic domain-containing protein</fullName>
    </recommendedName>
</protein>
<dbReference type="GO" id="GO:0015074">
    <property type="term" value="P:DNA integration"/>
    <property type="evidence" value="ECO:0007669"/>
    <property type="project" value="InterPro"/>
</dbReference>
<dbReference type="InterPro" id="IPR001584">
    <property type="entry name" value="Integrase_cat-core"/>
</dbReference>
<dbReference type="GO" id="GO:0003676">
    <property type="term" value="F:nucleic acid binding"/>
    <property type="evidence" value="ECO:0007669"/>
    <property type="project" value="InterPro"/>
</dbReference>
<keyword evidence="3" id="KW-1185">Reference proteome</keyword>
<dbReference type="SUPFAM" id="SSF53098">
    <property type="entry name" value="Ribonuclease H-like"/>
    <property type="match status" value="1"/>
</dbReference>
<evidence type="ECO:0000259" key="1">
    <source>
        <dbReference type="Pfam" id="PF00665"/>
    </source>
</evidence>
<dbReference type="InterPro" id="IPR050900">
    <property type="entry name" value="Transposase_IS3/IS150/IS904"/>
</dbReference>
<dbReference type="AlphaFoldDB" id="A0A7Z1DRN0"/>
<feature type="domain" description="Integrase catalytic" evidence="1">
    <location>
        <begin position="6"/>
        <end position="61"/>
    </location>
</feature>
<name>A0A7Z1DRN0_9GAMM</name>
<reference evidence="2 3" key="1">
    <citation type="submission" date="2017-06" db="EMBL/GenBank/DDBJ databases">
        <title>Draft genome sequence of the halophilic bacterium Marinobacter vinifirmus FB1.</title>
        <authorList>
            <person name="Stepanov V.G."/>
            <person name="Roberts D.J."/>
            <person name="Fox G.E."/>
        </authorList>
    </citation>
    <scope>NUCLEOTIDE SEQUENCE [LARGE SCALE GENOMIC DNA]</scope>
    <source>
        <strain evidence="2 3">FB1</strain>
    </source>
</reference>
<dbReference type="Pfam" id="PF00665">
    <property type="entry name" value="rve"/>
    <property type="match status" value="1"/>
</dbReference>
<dbReference type="PANTHER" id="PTHR46889">
    <property type="entry name" value="TRANSPOSASE INSF FOR INSERTION SEQUENCE IS3B-RELATED"/>
    <property type="match status" value="1"/>
</dbReference>